<name>A0A6A7YG27_9PSED</name>
<dbReference type="Proteomes" id="UP000478064">
    <property type="component" value="Unassembled WGS sequence"/>
</dbReference>
<dbReference type="Proteomes" id="UP000441404">
    <property type="component" value="Unassembled WGS sequence"/>
</dbReference>
<dbReference type="InterPro" id="IPR036388">
    <property type="entry name" value="WH-like_DNA-bd_sf"/>
</dbReference>
<reference evidence="9 10" key="1">
    <citation type="submission" date="2019-10" db="EMBL/GenBank/DDBJ databases">
        <title>Evaluation of single-gene subtyping targets for Pseudomonas.</title>
        <authorList>
            <person name="Reichler S.J."/>
            <person name="Orsi R.H."/>
            <person name="Wiedmann M."/>
            <person name="Martin N.H."/>
            <person name="Murphy S.I."/>
        </authorList>
    </citation>
    <scope>NUCLEOTIDE SEQUENCE [LARGE SCALE GENOMIC DNA]</scope>
    <source>
        <strain evidence="7 11">FSL R10-1637</strain>
        <strain evidence="8 10">FSL R10-1876</strain>
        <strain evidence="6 12">FSL R10-3254</strain>
        <strain evidence="5 9">FSL R10-3257</strain>
    </source>
</reference>
<proteinExistence type="predicted"/>
<dbReference type="AlphaFoldDB" id="A0A6A7YG27"/>
<evidence type="ECO:0000313" key="10">
    <source>
        <dbReference type="Proteomes" id="UP000466863"/>
    </source>
</evidence>
<dbReference type="EMBL" id="WIWJ01000018">
    <property type="protein sequence ID" value="MQT47416.1"/>
    <property type="molecule type" value="Genomic_DNA"/>
</dbReference>
<dbReference type="EMBL" id="WIVV01000026">
    <property type="protein sequence ID" value="MQU42486.1"/>
    <property type="molecule type" value="Genomic_DNA"/>
</dbReference>
<evidence type="ECO:0000313" key="8">
    <source>
        <dbReference type="EMBL" id="MQU42486.1"/>
    </source>
</evidence>
<keyword evidence="3" id="KW-0804">Transcription</keyword>
<dbReference type="PANTHER" id="PTHR43133">
    <property type="entry name" value="RNA POLYMERASE ECF-TYPE SIGMA FACTO"/>
    <property type="match status" value="1"/>
</dbReference>
<keyword evidence="1" id="KW-0805">Transcription regulation</keyword>
<evidence type="ECO:0000313" key="6">
    <source>
        <dbReference type="EMBL" id="MQT90068.1"/>
    </source>
</evidence>
<sequence>MSNKLLKNINPIYTDFYKSMDRDSSSRQDAGDIAQASVERLLKLPAEQEVRSPAGLLRQIARNLKIDLARHRRRLPMESLESRVDAESLPALSHDIDPERIALGQERVELLSKAIDSMPARCREAFILSRIHGLAHNEVGASMGISPSMVEKHVALGLKICREFMD</sequence>
<evidence type="ECO:0000313" key="7">
    <source>
        <dbReference type="EMBL" id="MQU06365.1"/>
    </source>
</evidence>
<evidence type="ECO:0000313" key="9">
    <source>
        <dbReference type="Proteomes" id="UP000441404"/>
    </source>
</evidence>
<dbReference type="SUPFAM" id="SSF88659">
    <property type="entry name" value="Sigma3 and sigma4 domains of RNA polymerase sigma factors"/>
    <property type="match status" value="1"/>
</dbReference>
<dbReference type="NCBIfam" id="TIGR02937">
    <property type="entry name" value="sigma70-ECF"/>
    <property type="match status" value="1"/>
</dbReference>
<dbReference type="EMBL" id="WIVU01000019">
    <property type="protein sequence ID" value="MQU06365.1"/>
    <property type="molecule type" value="Genomic_DNA"/>
</dbReference>
<feature type="domain" description="RNA polymerase sigma factor 70 region 4 type 2" evidence="4">
    <location>
        <begin position="110"/>
        <end position="161"/>
    </location>
</feature>
<evidence type="ECO:0000313" key="11">
    <source>
        <dbReference type="Proteomes" id="UP000478064"/>
    </source>
</evidence>
<evidence type="ECO:0000313" key="5">
    <source>
        <dbReference type="EMBL" id="MQT47416.1"/>
    </source>
</evidence>
<accession>A0A6A7YG27</accession>
<dbReference type="GO" id="GO:0003677">
    <property type="term" value="F:DNA binding"/>
    <property type="evidence" value="ECO:0007669"/>
    <property type="project" value="InterPro"/>
</dbReference>
<dbReference type="GO" id="GO:0006352">
    <property type="term" value="P:DNA-templated transcription initiation"/>
    <property type="evidence" value="ECO:0007669"/>
    <property type="project" value="InterPro"/>
</dbReference>
<dbReference type="OrthoDB" id="8589148at2"/>
<dbReference type="InterPro" id="IPR039425">
    <property type="entry name" value="RNA_pol_sigma-70-like"/>
</dbReference>
<dbReference type="InterPro" id="IPR013249">
    <property type="entry name" value="RNA_pol_sigma70_r4_t2"/>
</dbReference>
<evidence type="ECO:0000313" key="12">
    <source>
        <dbReference type="Proteomes" id="UP000489190"/>
    </source>
</evidence>
<dbReference type="GO" id="GO:0016987">
    <property type="term" value="F:sigma factor activity"/>
    <property type="evidence" value="ECO:0007669"/>
    <property type="project" value="UniProtKB-KW"/>
</dbReference>
<evidence type="ECO:0000259" key="4">
    <source>
        <dbReference type="Pfam" id="PF08281"/>
    </source>
</evidence>
<dbReference type="Proteomes" id="UP000466863">
    <property type="component" value="Unassembled WGS sequence"/>
</dbReference>
<gene>
    <name evidence="7" type="ORF">GHO27_11735</name>
    <name evidence="8" type="ORF">GHO28_08165</name>
    <name evidence="6" type="ORF">GHO39_13145</name>
    <name evidence="5" type="ORF">GHO40_11840</name>
</gene>
<protein>
    <submittedName>
        <fullName evidence="6">Sigma-70 family RNA polymerase sigma factor</fullName>
    </submittedName>
</protein>
<evidence type="ECO:0000256" key="3">
    <source>
        <dbReference type="ARBA" id="ARBA00023163"/>
    </source>
</evidence>
<dbReference type="Gene3D" id="1.10.10.10">
    <property type="entry name" value="Winged helix-like DNA-binding domain superfamily/Winged helix DNA-binding domain"/>
    <property type="match status" value="1"/>
</dbReference>
<keyword evidence="2" id="KW-0731">Sigma factor</keyword>
<dbReference type="Proteomes" id="UP000489190">
    <property type="component" value="Unassembled WGS sequence"/>
</dbReference>
<dbReference type="InterPro" id="IPR014284">
    <property type="entry name" value="RNA_pol_sigma-70_dom"/>
</dbReference>
<dbReference type="Pfam" id="PF08281">
    <property type="entry name" value="Sigma70_r4_2"/>
    <property type="match status" value="1"/>
</dbReference>
<dbReference type="InterPro" id="IPR013324">
    <property type="entry name" value="RNA_pol_sigma_r3/r4-like"/>
</dbReference>
<evidence type="ECO:0000256" key="2">
    <source>
        <dbReference type="ARBA" id="ARBA00023082"/>
    </source>
</evidence>
<dbReference type="RefSeq" id="WP_053225304.1">
    <property type="nucleotide sequence ID" value="NZ_CAUQEU010000012.1"/>
</dbReference>
<dbReference type="PANTHER" id="PTHR43133:SF63">
    <property type="entry name" value="RNA POLYMERASE SIGMA FACTOR FECI-RELATED"/>
    <property type="match status" value="1"/>
</dbReference>
<evidence type="ECO:0000256" key="1">
    <source>
        <dbReference type="ARBA" id="ARBA00023015"/>
    </source>
</evidence>
<dbReference type="EMBL" id="WIWI01000031">
    <property type="protein sequence ID" value="MQT90068.1"/>
    <property type="molecule type" value="Genomic_DNA"/>
</dbReference>
<organism evidence="6 12">
    <name type="scientific">Pseudomonas helleri</name>
    <dbReference type="NCBI Taxonomy" id="1608996"/>
    <lineage>
        <taxon>Bacteria</taxon>
        <taxon>Pseudomonadati</taxon>
        <taxon>Pseudomonadota</taxon>
        <taxon>Gammaproteobacteria</taxon>
        <taxon>Pseudomonadales</taxon>
        <taxon>Pseudomonadaceae</taxon>
        <taxon>Pseudomonas</taxon>
    </lineage>
</organism>
<comment type="caution">
    <text evidence="6">The sequence shown here is derived from an EMBL/GenBank/DDBJ whole genome shotgun (WGS) entry which is preliminary data.</text>
</comment>